<feature type="chain" id="PRO_5037722939" evidence="1">
    <location>
        <begin position="22"/>
        <end position="156"/>
    </location>
</feature>
<dbReference type="EMBL" id="CP071518">
    <property type="protein sequence ID" value="QSX77953.1"/>
    <property type="molecule type" value="Genomic_DNA"/>
</dbReference>
<dbReference type="Proteomes" id="UP000639274">
    <property type="component" value="Chromosome"/>
</dbReference>
<evidence type="ECO:0000313" key="2">
    <source>
        <dbReference type="EMBL" id="QSX77953.1"/>
    </source>
</evidence>
<protein>
    <submittedName>
        <fullName evidence="2">Uncharacterized protein</fullName>
    </submittedName>
</protein>
<keyword evidence="3" id="KW-1185">Reference proteome</keyword>
<name>A0A974XYG5_9GAMM</name>
<gene>
    <name evidence="2" type="ORF">I8J32_014680</name>
</gene>
<feature type="signal peptide" evidence="1">
    <location>
        <begin position="1"/>
        <end position="21"/>
    </location>
</feature>
<evidence type="ECO:0000313" key="3">
    <source>
        <dbReference type="Proteomes" id="UP000639274"/>
    </source>
</evidence>
<dbReference type="AlphaFoldDB" id="A0A974XYG5"/>
<dbReference type="RefSeq" id="WP_200615838.1">
    <property type="nucleotide sequence ID" value="NZ_CP071518.1"/>
</dbReference>
<dbReference type="KEGG" id="lsf:I8J32_014680"/>
<evidence type="ECO:0000256" key="1">
    <source>
        <dbReference type="SAM" id="SignalP"/>
    </source>
</evidence>
<proteinExistence type="predicted"/>
<accession>A0A974XYG5</accession>
<reference evidence="2 3" key="1">
    <citation type="submission" date="2021-03" db="EMBL/GenBank/DDBJ databases">
        <title>Lysobacter sp. nov. isolated from soil of gangwondo yeongwol, south Korea.</title>
        <authorList>
            <person name="Kim K.R."/>
            <person name="Kim K.H."/>
            <person name="Jeon C.O."/>
        </authorList>
    </citation>
    <scope>NUCLEOTIDE SEQUENCE [LARGE SCALE GENOMIC DNA]</scope>
    <source>
        <strain evidence="2 3">R19</strain>
    </source>
</reference>
<organism evidence="2 3">
    <name type="scientific">Agrilutibacter solisilvae</name>
    <dbReference type="NCBI Taxonomy" id="2763317"/>
    <lineage>
        <taxon>Bacteria</taxon>
        <taxon>Pseudomonadati</taxon>
        <taxon>Pseudomonadota</taxon>
        <taxon>Gammaproteobacteria</taxon>
        <taxon>Lysobacterales</taxon>
        <taxon>Lysobacteraceae</taxon>
        <taxon>Agrilutibacter</taxon>
    </lineage>
</organism>
<keyword evidence="1" id="KW-0732">Signal</keyword>
<sequence length="156" mass="16590">MKRGAVCAGVLLAAMAAPVNAEVVINNTYDYSFLTFVPCANGGDGELVLLEGPRHEQFRLNIGGNQVRSGMHVDMHEVTGVGLTTGDAYRATGGLNSQVMGSIQDGHDYNTTLVGNFLVIGPGPGNNYLVRETFHLRINPDGTVTSSIDHDLERCG</sequence>